<dbReference type="SUPFAM" id="SSF57667">
    <property type="entry name" value="beta-beta-alpha zinc fingers"/>
    <property type="match status" value="1"/>
</dbReference>
<evidence type="ECO:0000256" key="6">
    <source>
        <dbReference type="ARBA" id="ARBA00023242"/>
    </source>
</evidence>
<dbReference type="InterPro" id="IPR007219">
    <property type="entry name" value="XnlR_reg_dom"/>
</dbReference>
<dbReference type="GO" id="GO:0005634">
    <property type="term" value="C:nucleus"/>
    <property type="evidence" value="ECO:0007669"/>
    <property type="project" value="UniProtKB-SubCell"/>
</dbReference>
<keyword evidence="11" id="KW-1185">Reference proteome</keyword>
<dbReference type="InterPro" id="IPR051059">
    <property type="entry name" value="VerF-like"/>
</dbReference>
<keyword evidence="2" id="KW-0479">Metal-binding</keyword>
<evidence type="ECO:0000256" key="8">
    <source>
        <dbReference type="SAM" id="MobiDB-lite"/>
    </source>
</evidence>
<evidence type="ECO:0000256" key="2">
    <source>
        <dbReference type="ARBA" id="ARBA00022723"/>
    </source>
</evidence>
<feature type="domain" description="C2H2-type" evidence="9">
    <location>
        <begin position="12"/>
        <end position="34"/>
    </location>
</feature>
<dbReference type="PANTHER" id="PTHR40626">
    <property type="entry name" value="MIP31509P"/>
    <property type="match status" value="1"/>
</dbReference>
<dbReference type="Pfam" id="PF04082">
    <property type="entry name" value="Fungal_trans"/>
    <property type="match status" value="1"/>
</dbReference>
<evidence type="ECO:0000256" key="1">
    <source>
        <dbReference type="ARBA" id="ARBA00004123"/>
    </source>
</evidence>
<dbReference type="CDD" id="cd12148">
    <property type="entry name" value="fungal_TF_MHR"/>
    <property type="match status" value="1"/>
</dbReference>
<evidence type="ECO:0000256" key="5">
    <source>
        <dbReference type="ARBA" id="ARBA00022833"/>
    </source>
</evidence>
<dbReference type="InterPro" id="IPR036236">
    <property type="entry name" value="Znf_C2H2_sf"/>
</dbReference>
<evidence type="ECO:0000256" key="3">
    <source>
        <dbReference type="ARBA" id="ARBA00022737"/>
    </source>
</evidence>
<feature type="domain" description="C2H2-type" evidence="9">
    <location>
        <begin position="38"/>
        <end position="65"/>
    </location>
</feature>
<dbReference type="OrthoDB" id="1405595at2759"/>
<keyword evidence="6" id="KW-0539">Nucleus</keyword>
<comment type="subcellular location">
    <subcellularLocation>
        <location evidence="1">Nucleus</location>
    </subcellularLocation>
</comment>
<dbReference type="GO" id="GO:0000981">
    <property type="term" value="F:DNA-binding transcription factor activity, RNA polymerase II-specific"/>
    <property type="evidence" value="ECO:0007669"/>
    <property type="project" value="InterPro"/>
</dbReference>
<evidence type="ECO:0000256" key="4">
    <source>
        <dbReference type="ARBA" id="ARBA00022771"/>
    </source>
</evidence>
<dbReference type="PROSITE" id="PS00028">
    <property type="entry name" value="ZINC_FINGER_C2H2_1"/>
    <property type="match status" value="1"/>
</dbReference>
<evidence type="ECO:0000256" key="7">
    <source>
        <dbReference type="PROSITE-ProRule" id="PRU00042"/>
    </source>
</evidence>
<feature type="region of interest" description="Disordered" evidence="8">
    <location>
        <begin position="209"/>
        <end position="245"/>
    </location>
</feature>
<reference evidence="10 11" key="1">
    <citation type="submission" date="2018-11" db="EMBL/GenBank/DDBJ databases">
        <title>Genome sequence of Apiotrichum porosum DSM 27194.</title>
        <authorList>
            <person name="Aliyu H."/>
            <person name="Gorte O."/>
            <person name="Ochsenreither K."/>
        </authorList>
    </citation>
    <scope>NUCLEOTIDE SEQUENCE [LARGE SCALE GENOMIC DNA]</scope>
    <source>
        <strain evidence="10 11">DSM 27194</strain>
    </source>
</reference>
<proteinExistence type="predicted"/>
<dbReference type="STRING" id="105984.A0A427XHM4"/>
<comment type="caution">
    <text evidence="10">The sequence shown here is derived from an EMBL/GenBank/DDBJ whole genome shotgun (WGS) entry which is preliminary data.</text>
</comment>
<dbReference type="GO" id="GO:0000978">
    <property type="term" value="F:RNA polymerase II cis-regulatory region sequence-specific DNA binding"/>
    <property type="evidence" value="ECO:0007669"/>
    <property type="project" value="InterPro"/>
</dbReference>
<evidence type="ECO:0000313" key="11">
    <source>
        <dbReference type="Proteomes" id="UP000279236"/>
    </source>
</evidence>
<name>A0A427XHM4_9TREE</name>
<feature type="region of interest" description="Disordered" evidence="8">
    <location>
        <begin position="49"/>
        <end position="97"/>
    </location>
</feature>
<accession>A0A427XHM4</accession>
<dbReference type="SMART" id="SM00355">
    <property type="entry name" value="ZnF_C2H2"/>
    <property type="match status" value="2"/>
</dbReference>
<dbReference type="Proteomes" id="UP000279236">
    <property type="component" value="Unassembled WGS sequence"/>
</dbReference>
<evidence type="ECO:0000313" key="10">
    <source>
        <dbReference type="EMBL" id="RSH78399.1"/>
    </source>
</evidence>
<keyword evidence="5" id="KW-0862">Zinc</keyword>
<dbReference type="PROSITE" id="PS50157">
    <property type="entry name" value="ZINC_FINGER_C2H2_2"/>
    <property type="match status" value="2"/>
</dbReference>
<evidence type="ECO:0000259" key="9">
    <source>
        <dbReference type="PROSITE" id="PS50157"/>
    </source>
</evidence>
<dbReference type="GeneID" id="39586667"/>
<protein>
    <recommendedName>
        <fullName evidence="9">C2H2-type domain-containing protein</fullName>
    </recommendedName>
</protein>
<sequence length="785" mass="85881">MPKDSTPSPSSLQCHCGLAFTRVENLRRHQRTHAQPALKCPSCPRTFTRPDGLKRHIGIHRPRSNATADGESDAVTPHTGTAPVSTPEVASHSSAQSLVSPPYVAGLQDTSSAMPMVGGSNLLDGPVGPPQPSNNAPALAYSGTQQAAHSVHSANHMLRDLLGQSLLVPGMASSNPLSWDTGPLWILQDQDPLDFLNVGTGATAVAGGDGSVPSLVHGGASPERVPPAPQSRVPSPPNPAASDNWPTNYQPRLPFVLGAEGHIEEVTKNPLHDPYLRRWEQFWIDDEIYDRVKSTLRPVLSILDPSGSFIMPSSLWTVNTLISLYFAQFYPQLPILHLPTFSPAKAPPLLIAGFMCIGAFLSKLPGARAFAVDLIELIRRTIGALFEMDSMNLRNAELIHVSLLTSFAALWSGHQRSFELGELSRGLIANLCRKVRLLDAPIDMRELIEHLSVSTVEQRWSFWIEAESRKRLGLAIHLLDMLFPLFFDTPAHLSHGEMVDTVLPCDERFWEAQTATEWVGLVGVALIPPAPLFCPTLTGILVPRSTDNPPPPVRYLNPFCQLIIVQALHHHIWEFRSQYAVYRSMGISVSIWQGEAHDRELSVGFAGHQVWLREALDSWHDVYYDEGDGPMHTAAKVLYHIGCMALRVQLRDLYKVAGKHGVNSSLSALPPLRRWAVTAEASVAVRHAIAALKVLDFPHPTDNIYGPTSAFISILCLGAFVAFSEQQGEINIELCELMGTSMPLTATDVFKAGTAYLASCKEWRISTALALVLAKMTEQDLSATP</sequence>
<dbReference type="GO" id="GO:0008270">
    <property type="term" value="F:zinc ion binding"/>
    <property type="evidence" value="ECO:0007669"/>
    <property type="project" value="UniProtKB-KW"/>
</dbReference>
<organism evidence="10 11">
    <name type="scientific">Apiotrichum porosum</name>
    <dbReference type="NCBI Taxonomy" id="105984"/>
    <lineage>
        <taxon>Eukaryota</taxon>
        <taxon>Fungi</taxon>
        <taxon>Dikarya</taxon>
        <taxon>Basidiomycota</taxon>
        <taxon>Agaricomycotina</taxon>
        <taxon>Tremellomycetes</taxon>
        <taxon>Trichosporonales</taxon>
        <taxon>Trichosporonaceae</taxon>
        <taxon>Apiotrichum</taxon>
    </lineage>
</organism>
<dbReference type="PANTHER" id="PTHR40626:SF11">
    <property type="entry name" value="ZINC FINGER PROTEIN YPR022C"/>
    <property type="match status" value="1"/>
</dbReference>
<gene>
    <name evidence="10" type="ORF">EHS24_002124</name>
</gene>
<dbReference type="Gene3D" id="3.30.160.60">
    <property type="entry name" value="Classic Zinc Finger"/>
    <property type="match status" value="2"/>
</dbReference>
<dbReference type="InterPro" id="IPR013087">
    <property type="entry name" value="Znf_C2H2_type"/>
</dbReference>
<dbReference type="EMBL" id="RSCE01000012">
    <property type="protein sequence ID" value="RSH78399.1"/>
    <property type="molecule type" value="Genomic_DNA"/>
</dbReference>
<feature type="compositionally biased region" description="Pro residues" evidence="8">
    <location>
        <begin position="224"/>
        <end position="239"/>
    </location>
</feature>
<keyword evidence="3" id="KW-0677">Repeat</keyword>
<keyword evidence="4 7" id="KW-0863">Zinc-finger</keyword>
<dbReference type="RefSeq" id="XP_028473546.1">
    <property type="nucleotide sequence ID" value="XM_028617868.1"/>
</dbReference>
<dbReference type="GO" id="GO:0006351">
    <property type="term" value="P:DNA-templated transcription"/>
    <property type="evidence" value="ECO:0007669"/>
    <property type="project" value="InterPro"/>
</dbReference>
<dbReference type="Pfam" id="PF00096">
    <property type="entry name" value="zf-C2H2"/>
    <property type="match status" value="2"/>
</dbReference>
<dbReference type="AlphaFoldDB" id="A0A427XHM4"/>
<dbReference type="GO" id="GO:0000785">
    <property type="term" value="C:chromatin"/>
    <property type="evidence" value="ECO:0007669"/>
    <property type="project" value="TreeGrafter"/>
</dbReference>